<gene>
    <name evidence="7" type="ORF">QR721_12970</name>
</gene>
<feature type="transmembrane region" description="Helical" evidence="6">
    <location>
        <begin position="84"/>
        <end position="102"/>
    </location>
</feature>
<dbReference type="EMBL" id="CP129113">
    <property type="protein sequence ID" value="WLV24536.1"/>
    <property type="molecule type" value="Genomic_DNA"/>
</dbReference>
<feature type="transmembrane region" description="Helical" evidence="6">
    <location>
        <begin position="12"/>
        <end position="37"/>
    </location>
</feature>
<protein>
    <submittedName>
        <fullName evidence="7">Hemolysin III family protein</fullName>
    </submittedName>
</protein>
<dbReference type="Pfam" id="PF03006">
    <property type="entry name" value="HlyIII"/>
    <property type="match status" value="1"/>
</dbReference>
<feature type="transmembrane region" description="Helical" evidence="6">
    <location>
        <begin position="162"/>
        <end position="182"/>
    </location>
</feature>
<feature type="transmembrane region" description="Helical" evidence="6">
    <location>
        <begin position="108"/>
        <end position="126"/>
    </location>
</feature>
<dbReference type="PANTHER" id="PTHR20855">
    <property type="entry name" value="ADIPOR/PROGESTIN RECEPTOR-RELATED"/>
    <property type="match status" value="1"/>
</dbReference>
<name>A0ABY9KUT3_9BACI</name>
<dbReference type="InterPro" id="IPR005744">
    <property type="entry name" value="Hy-lIII"/>
</dbReference>
<evidence type="ECO:0000256" key="6">
    <source>
        <dbReference type="SAM" id="Phobius"/>
    </source>
</evidence>
<keyword evidence="3 6" id="KW-0812">Transmembrane</keyword>
<feature type="transmembrane region" description="Helical" evidence="6">
    <location>
        <begin position="194"/>
        <end position="211"/>
    </location>
</feature>
<keyword evidence="4 6" id="KW-1133">Transmembrane helix</keyword>
<evidence type="ECO:0000256" key="3">
    <source>
        <dbReference type="ARBA" id="ARBA00022692"/>
    </source>
</evidence>
<dbReference type="Proteomes" id="UP001180087">
    <property type="component" value="Chromosome"/>
</dbReference>
<dbReference type="NCBIfam" id="TIGR01065">
    <property type="entry name" value="hlyIII"/>
    <property type="match status" value="1"/>
</dbReference>
<proteinExistence type="inferred from homology"/>
<sequence>MENTPMYSKQEEIANAVIHGIGTLLSIAALSVLVAFASVHGSAWHITSFAIFGGTMILLYACSTIVHSIPAGRAKDVFEILDHSAIYIFIAGTYTPFLLISLKGAFGWSLFGVIWSLAIAGTIFKIHFVKRFMHLSTLLYLAMGWLILLAWGPLVANVPEHGLTFLVIGGVLYSVGAIFFVWRGFRYHHAIWHLFVLAGSVMHFFAVLTLLNS</sequence>
<comment type="subcellular location">
    <subcellularLocation>
        <location evidence="1">Endomembrane system</location>
        <topology evidence="1">Multi-pass membrane protein</topology>
    </subcellularLocation>
</comment>
<organism evidence="7 8">
    <name type="scientific">Aciduricibacillus chroicocephali</name>
    <dbReference type="NCBI Taxonomy" id="3054939"/>
    <lineage>
        <taxon>Bacteria</taxon>
        <taxon>Bacillati</taxon>
        <taxon>Bacillota</taxon>
        <taxon>Bacilli</taxon>
        <taxon>Bacillales</taxon>
        <taxon>Bacillaceae</taxon>
        <taxon>Aciduricibacillus</taxon>
    </lineage>
</organism>
<comment type="similarity">
    <text evidence="2">Belongs to the UPF0073 (Hly-III) family.</text>
</comment>
<evidence type="ECO:0000256" key="5">
    <source>
        <dbReference type="ARBA" id="ARBA00023136"/>
    </source>
</evidence>
<evidence type="ECO:0000256" key="1">
    <source>
        <dbReference type="ARBA" id="ARBA00004127"/>
    </source>
</evidence>
<feature type="transmembrane region" description="Helical" evidence="6">
    <location>
        <begin position="138"/>
        <end position="156"/>
    </location>
</feature>
<accession>A0ABY9KUT3</accession>
<evidence type="ECO:0000256" key="2">
    <source>
        <dbReference type="ARBA" id="ARBA00008488"/>
    </source>
</evidence>
<reference evidence="7" key="1">
    <citation type="submission" date="2023-06" db="EMBL/GenBank/DDBJ databases">
        <title>A Treasure from Seagulls: Isolation and Description of Aciduricobacillus qingdaonensis gen. nov., sp. nov., a Rare Obligately Uric Acid-utilizing Member in the Family Bacillaceae.</title>
        <authorList>
            <person name="Liu W."/>
            <person name="Wang B."/>
        </authorList>
    </citation>
    <scope>NUCLEOTIDE SEQUENCE</scope>
    <source>
        <strain evidence="7">44XB</strain>
    </source>
</reference>
<evidence type="ECO:0000313" key="8">
    <source>
        <dbReference type="Proteomes" id="UP001180087"/>
    </source>
</evidence>
<evidence type="ECO:0000256" key="4">
    <source>
        <dbReference type="ARBA" id="ARBA00022989"/>
    </source>
</evidence>
<keyword evidence="8" id="KW-1185">Reference proteome</keyword>
<dbReference type="InterPro" id="IPR004254">
    <property type="entry name" value="AdipoR/HlyIII-related"/>
</dbReference>
<dbReference type="PANTHER" id="PTHR20855:SF129">
    <property type="entry name" value="HEMOLYSIN-3 HOMOLOG"/>
    <property type="match status" value="1"/>
</dbReference>
<feature type="transmembrane region" description="Helical" evidence="6">
    <location>
        <begin position="43"/>
        <end position="63"/>
    </location>
</feature>
<keyword evidence="5 6" id="KW-0472">Membrane</keyword>
<evidence type="ECO:0000313" key="7">
    <source>
        <dbReference type="EMBL" id="WLV24536.1"/>
    </source>
</evidence>